<evidence type="ECO:0000313" key="2">
    <source>
        <dbReference type="Proteomes" id="UP001201701"/>
    </source>
</evidence>
<gene>
    <name evidence="1" type="ORF">L4923_21730</name>
</gene>
<name>A0ABS9QJR7_9HYPH</name>
<proteinExistence type="predicted"/>
<comment type="caution">
    <text evidence="1">The sequence shown here is derived from an EMBL/GenBank/DDBJ whole genome shotgun (WGS) entry which is preliminary data.</text>
</comment>
<organism evidence="1 2">
    <name type="scientific">Mesorhizobium retamae</name>
    <dbReference type="NCBI Taxonomy" id="2912854"/>
    <lineage>
        <taxon>Bacteria</taxon>
        <taxon>Pseudomonadati</taxon>
        <taxon>Pseudomonadota</taxon>
        <taxon>Alphaproteobacteria</taxon>
        <taxon>Hyphomicrobiales</taxon>
        <taxon>Phyllobacteriaceae</taxon>
        <taxon>Mesorhizobium</taxon>
    </lineage>
</organism>
<dbReference type="EMBL" id="JAKREW010000027">
    <property type="protein sequence ID" value="MCG7507661.1"/>
    <property type="molecule type" value="Genomic_DNA"/>
</dbReference>
<keyword evidence="2" id="KW-1185">Reference proteome</keyword>
<dbReference type="RefSeq" id="WP_239369017.1">
    <property type="nucleotide sequence ID" value="NZ_JAKREW010000027.1"/>
</dbReference>
<protein>
    <submittedName>
        <fullName evidence="1">Uncharacterized protein</fullName>
    </submittedName>
</protein>
<dbReference type="Proteomes" id="UP001201701">
    <property type="component" value="Unassembled WGS sequence"/>
</dbReference>
<sequence>MTEPAKAPDDETRLEIDKAADALIAASDGDARSAVIALLIANKLQEHELHLTRLAVSSGYSRQRHMKQALEDAS</sequence>
<accession>A0ABS9QJR7</accession>
<reference evidence="1 2" key="1">
    <citation type="submission" date="2022-02" db="EMBL/GenBank/DDBJ databases">
        <title>Draft genome sequence of Mezorhizobium retamae strain IRAMC:0171 isolated from Retama raetam nodules.</title>
        <authorList>
            <person name="Bengaied R."/>
            <person name="Sbissi I."/>
            <person name="Huber K."/>
            <person name="Ghodbane F."/>
            <person name="Nouioui I."/>
            <person name="Tarhouni M."/>
            <person name="Gtari M."/>
        </authorList>
    </citation>
    <scope>NUCLEOTIDE SEQUENCE [LARGE SCALE GENOMIC DNA]</scope>
    <source>
        <strain evidence="1 2">IRAMC:0171</strain>
    </source>
</reference>
<evidence type="ECO:0000313" key="1">
    <source>
        <dbReference type="EMBL" id="MCG7507661.1"/>
    </source>
</evidence>